<name>A0A9N7JMQ8_CLOSE</name>
<feature type="domain" description="ATPase BadF/BadG/BcrA/BcrD type" evidence="1">
    <location>
        <begin position="4"/>
        <end position="300"/>
    </location>
</feature>
<protein>
    <submittedName>
        <fullName evidence="2">ATPase</fullName>
    </submittedName>
</protein>
<evidence type="ECO:0000313" key="3">
    <source>
        <dbReference type="EMBL" id="USS01247.1"/>
    </source>
</evidence>
<dbReference type="InterPro" id="IPR002731">
    <property type="entry name" value="ATPase_BadF"/>
</dbReference>
<keyword evidence="5" id="KW-1185">Reference proteome</keyword>
<dbReference type="EMBL" id="CP099799">
    <property type="protein sequence ID" value="USS01247.1"/>
    <property type="molecule type" value="Genomic_DNA"/>
</dbReference>
<dbReference type="Pfam" id="PF01869">
    <property type="entry name" value="BcrAD_BadFG"/>
    <property type="match status" value="1"/>
</dbReference>
<gene>
    <name evidence="2" type="ORF">CP523_09590</name>
    <name evidence="3" type="ORF">NH397_01930</name>
</gene>
<dbReference type="RefSeq" id="WP_066676684.1">
    <property type="nucleotide sequence ID" value="NZ_CABMIZ010000018.1"/>
</dbReference>
<accession>A0A9N7JMQ8</accession>
<dbReference type="OrthoDB" id="9772633at2"/>
<dbReference type="Proteomes" id="UP001055437">
    <property type="component" value="Chromosome"/>
</dbReference>
<reference evidence="3" key="2">
    <citation type="submission" date="2022-06" db="EMBL/GenBank/DDBJ databases">
        <authorList>
            <person name="Holder M.E."/>
            <person name="Ajami N.J."/>
            <person name="Petrosino J.F."/>
        </authorList>
    </citation>
    <scope>NUCLEOTIDE SEQUENCE</scope>
    <source>
        <strain evidence="3">RMA 8861</strain>
    </source>
</reference>
<dbReference type="PANTHER" id="PTHR43190">
    <property type="entry name" value="N-ACETYL-D-GLUCOSAMINE KINASE"/>
    <property type="match status" value="1"/>
</dbReference>
<organism evidence="2 4">
    <name type="scientific">Clostridium septicum</name>
    <dbReference type="NCBI Taxonomy" id="1504"/>
    <lineage>
        <taxon>Bacteria</taxon>
        <taxon>Bacillati</taxon>
        <taxon>Bacillota</taxon>
        <taxon>Clostridia</taxon>
        <taxon>Eubacteriales</taxon>
        <taxon>Clostridiaceae</taxon>
        <taxon>Clostridium</taxon>
    </lineage>
</organism>
<dbReference type="InterPro" id="IPR043129">
    <property type="entry name" value="ATPase_NBD"/>
</dbReference>
<evidence type="ECO:0000313" key="5">
    <source>
        <dbReference type="Proteomes" id="UP001055437"/>
    </source>
</evidence>
<evidence type="ECO:0000313" key="4">
    <source>
        <dbReference type="Proteomes" id="UP000280586"/>
    </source>
</evidence>
<evidence type="ECO:0000313" key="2">
    <source>
        <dbReference type="EMBL" id="AYE34656.1"/>
    </source>
</evidence>
<evidence type="ECO:0000259" key="1">
    <source>
        <dbReference type="Pfam" id="PF01869"/>
    </source>
</evidence>
<dbReference type="InterPro" id="IPR052519">
    <property type="entry name" value="Euk-type_GlcNAc_Kinase"/>
</dbReference>
<dbReference type="GeneID" id="303560930"/>
<dbReference type="KEGG" id="csep:CP523_09590"/>
<dbReference type="Proteomes" id="UP000280586">
    <property type="component" value="Chromosome"/>
</dbReference>
<dbReference type="CDD" id="cd24007">
    <property type="entry name" value="ASKHA_NBD_eukNAGK-like"/>
    <property type="match status" value="1"/>
</dbReference>
<dbReference type="AlphaFoldDB" id="A0A9N7JMQ8"/>
<dbReference type="PANTHER" id="PTHR43190:SF3">
    <property type="entry name" value="N-ACETYL-D-GLUCOSAMINE KINASE"/>
    <property type="match status" value="1"/>
</dbReference>
<dbReference type="Gene3D" id="3.30.420.40">
    <property type="match status" value="2"/>
</dbReference>
<dbReference type="EMBL" id="CP023671">
    <property type="protein sequence ID" value="AYE34656.1"/>
    <property type="molecule type" value="Genomic_DNA"/>
</dbReference>
<reference evidence="2 4" key="1">
    <citation type="submission" date="2017-09" db="EMBL/GenBank/DDBJ databases">
        <authorList>
            <person name="Thomas P."/>
            <person name="Seyboldt C."/>
        </authorList>
    </citation>
    <scope>NUCLEOTIDE SEQUENCE [LARGE SCALE GENOMIC DNA]</scope>
    <source>
        <strain evidence="2 4">DSM 7534</strain>
    </source>
</reference>
<sequence>MYYLGIDGGGTKTRYILINDKLEKVGDCESGTIHIHQVGVDGIKKELKENISKLCSNINIDPKDISFAFAGVPGYGESLEDKVKIDKAINEVMECPYMIDNDAVNGWAAGTACKPGINMVAGTGSIAYGRNSKGKLARCGGFGPGIGDDGSAYWIGLRTINEYTKQKDGRKEKTALVDVLEKEYNISYDYEIVDIVFNRLERDRTKLAGFSKICFLAAEKGCPVAVKIFEDVAEELFKHINSLSKTLGFDGKFVVSYTGGVFKAGKYVLEPLKKRVLEAGLDCIIQEPELDPWNGAALLAYNLAGNEVPSNIKEIMCD</sequence>
<proteinExistence type="predicted"/>
<dbReference type="SUPFAM" id="SSF53067">
    <property type="entry name" value="Actin-like ATPase domain"/>
    <property type="match status" value="2"/>
</dbReference>